<evidence type="ECO:0000313" key="9">
    <source>
        <dbReference type="Proteomes" id="UP000320496"/>
    </source>
</evidence>
<gene>
    <name evidence="8" type="primary">ykfB_1</name>
    <name evidence="8" type="ORF">Mal4_09190</name>
</gene>
<feature type="binding site" evidence="5">
    <location>
        <position position="234"/>
    </location>
    <ligand>
        <name>Mg(2+)</name>
        <dbReference type="ChEBI" id="CHEBI:18420"/>
    </ligand>
</feature>
<dbReference type="PANTHER" id="PTHR48073">
    <property type="entry name" value="O-SUCCINYLBENZOATE SYNTHASE-RELATED"/>
    <property type="match status" value="1"/>
</dbReference>
<dbReference type="EC" id="5.1.1.-" evidence="6"/>
<reference evidence="8 9" key="1">
    <citation type="submission" date="2019-02" db="EMBL/GenBank/DDBJ databases">
        <title>Deep-cultivation of Planctomycetes and their phenomic and genomic characterization uncovers novel biology.</title>
        <authorList>
            <person name="Wiegand S."/>
            <person name="Jogler M."/>
            <person name="Boedeker C."/>
            <person name="Pinto D."/>
            <person name="Vollmers J."/>
            <person name="Rivas-Marin E."/>
            <person name="Kohn T."/>
            <person name="Peeters S.H."/>
            <person name="Heuer A."/>
            <person name="Rast P."/>
            <person name="Oberbeckmann S."/>
            <person name="Bunk B."/>
            <person name="Jeske O."/>
            <person name="Meyerdierks A."/>
            <person name="Storesund J.E."/>
            <person name="Kallscheuer N."/>
            <person name="Luecker S."/>
            <person name="Lage O.M."/>
            <person name="Pohl T."/>
            <person name="Merkel B.J."/>
            <person name="Hornburger P."/>
            <person name="Mueller R.-W."/>
            <person name="Bruemmer F."/>
            <person name="Labrenz M."/>
            <person name="Spormann A.M."/>
            <person name="Op den Camp H."/>
            <person name="Overmann J."/>
            <person name="Amann R."/>
            <person name="Jetten M.S.M."/>
            <person name="Mascher T."/>
            <person name="Medema M.H."/>
            <person name="Devos D.P."/>
            <person name="Kaster A.-K."/>
            <person name="Ovreas L."/>
            <person name="Rohde M."/>
            <person name="Galperin M.Y."/>
            <person name="Jogler C."/>
        </authorList>
    </citation>
    <scope>NUCLEOTIDE SEQUENCE [LARGE SCALE GENOMIC DNA]</scope>
    <source>
        <strain evidence="8 9">Mal4</strain>
    </source>
</reference>
<keyword evidence="4 6" id="KW-0413">Isomerase</keyword>
<dbReference type="Proteomes" id="UP000320496">
    <property type="component" value="Chromosome"/>
</dbReference>
<dbReference type="OrthoDB" id="9775391at2"/>
<sequence>MIIAELTAFHVRIPLRRPIRHASHTRTENDTLVVRCKLSTGEVGWGEGLPRPYVTGESMEDCLEILRQTRFRSQLDARIPSLTTAVDVLRNLRLETDGAGQRDCFGNSVRAAVELSVLDAVARFEGVPLSKVTEVAGEPSIREARDKVQYSTAIMSVKPLKRRMQALAYRLYGFRHCKLKVGAEGIDDAAVVRDCRCWMGQGIDLRIDANEAWSCQDLEARLSPLLPFGISSVEQPVPHGEVDGLAKCRERLEVPIMLDESLCSLADGQRAIDAGTCDLFNIRLSKCGGYLNSLELAALAQKSGVGYQLGCMVGETGVLSAAGRHFASSVGGIRWVEGSFDRYLIQEPLTDEDLTFGRGGWADALNGPGLGVRVATSRVRAAARREIPLIA</sequence>
<feature type="domain" description="Mandelate racemase/muconate lactonizing enzyme C-terminal" evidence="7">
    <location>
        <begin position="159"/>
        <end position="255"/>
    </location>
</feature>
<dbReference type="CDD" id="cd03319">
    <property type="entry name" value="L-Ala-DL-Glu_epimerase"/>
    <property type="match status" value="1"/>
</dbReference>
<dbReference type="KEGG" id="mri:Mal4_09190"/>
<keyword evidence="9" id="KW-1185">Reference proteome</keyword>
<dbReference type="GO" id="GO:0016855">
    <property type="term" value="F:racemase and epimerase activity, acting on amino acids and derivatives"/>
    <property type="evidence" value="ECO:0007669"/>
    <property type="project" value="UniProtKB-UniRule"/>
</dbReference>
<protein>
    <recommendedName>
        <fullName evidence="6">Dipeptide epimerase</fullName>
        <ecNumber evidence="6">5.1.1.-</ecNumber>
    </recommendedName>
</protein>
<feature type="binding site" evidence="5">
    <location>
        <position position="208"/>
    </location>
    <ligand>
        <name>Mg(2+)</name>
        <dbReference type="ChEBI" id="CHEBI:18420"/>
    </ligand>
</feature>
<dbReference type="Pfam" id="PF13378">
    <property type="entry name" value="MR_MLE_C"/>
    <property type="match status" value="1"/>
</dbReference>
<dbReference type="EMBL" id="CP036275">
    <property type="protein sequence ID" value="QDU36632.1"/>
    <property type="molecule type" value="Genomic_DNA"/>
</dbReference>
<keyword evidence="2 5" id="KW-0479">Metal-binding</keyword>
<evidence type="ECO:0000256" key="1">
    <source>
        <dbReference type="ARBA" id="ARBA00008031"/>
    </source>
</evidence>
<dbReference type="SMART" id="SM00922">
    <property type="entry name" value="MR_MLE"/>
    <property type="match status" value="1"/>
</dbReference>
<evidence type="ECO:0000256" key="5">
    <source>
        <dbReference type="PIRSR" id="PIRSR634603-3"/>
    </source>
</evidence>
<dbReference type="PROSITE" id="PS00909">
    <property type="entry name" value="MR_MLE_2"/>
    <property type="match status" value="1"/>
</dbReference>
<dbReference type="InterPro" id="IPR036849">
    <property type="entry name" value="Enolase-like_C_sf"/>
</dbReference>
<proteinExistence type="inferred from homology"/>
<dbReference type="InterPro" id="IPR013341">
    <property type="entry name" value="Mandelate_racemase_N_dom"/>
</dbReference>
<evidence type="ECO:0000256" key="4">
    <source>
        <dbReference type="ARBA" id="ARBA00023235"/>
    </source>
</evidence>
<dbReference type="GO" id="GO:0046872">
    <property type="term" value="F:metal ion binding"/>
    <property type="evidence" value="ECO:0007669"/>
    <property type="project" value="UniProtKB-KW"/>
</dbReference>
<dbReference type="RefSeq" id="WP_145367272.1">
    <property type="nucleotide sequence ID" value="NZ_CP036275.1"/>
</dbReference>
<organism evidence="8 9">
    <name type="scientific">Maioricimonas rarisocia</name>
    <dbReference type="NCBI Taxonomy" id="2528026"/>
    <lineage>
        <taxon>Bacteria</taxon>
        <taxon>Pseudomonadati</taxon>
        <taxon>Planctomycetota</taxon>
        <taxon>Planctomycetia</taxon>
        <taxon>Planctomycetales</taxon>
        <taxon>Planctomycetaceae</taxon>
        <taxon>Maioricimonas</taxon>
    </lineage>
</organism>
<dbReference type="InterPro" id="IPR018110">
    <property type="entry name" value="Mandel_Rmase/mucon_lact_enz_CS"/>
</dbReference>
<evidence type="ECO:0000256" key="6">
    <source>
        <dbReference type="RuleBase" id="RU366006"/>
    </source>
</evidence>
<feature type="binding site" evidence="5">
    <location>
        <position position="259"/>
    </location>
    <ligand>
        <name>Mg(2+)</name>
        <dbReference type="ChEBI" id="CHEBI:18420"/>
    </ligand>
</feature>
<name>A0A517Z2D1_9PLAN</name>
<dbReference type="GO" id="GO:0009063">
    <property type="term" value="P:amino acid catabolic process"/>
    <property type="evidence" value="ECO:0007669"/>
    <property type="project" value="InterPro"/>
</dbReference>
<dbReference type="InterPro" id="IPR034603">
    <property type="entry name" value="Dipeptide_epimerase"/>
</dbReference>
<dbReference type="Pfam" id="PF02746">
    <property type="entry name" value="MR_MLE_N"/>
    <property type="match status" value="1"/>
</dbReference>
<evidence type="ECO:0000256" key="3">
    <source>
        <dbReference type="ARBA" id="ARBA00022842"/>
    </source>
</evidence>
<dbReference type="PANTHER" id="PTHR48073:SF2">
    <property type="entry name" value="O-SUCCINYLBENZOATE SYNTHASE"/>
    <property type="match status" value="1"/>
</dbReference>
<evidence type="ECO:0000313" key="8">
    <source>
        <dbReference type="EMBL" id="QDU36632.1"/>
    </source>
</evidence>
<dbReference type="InterPro" id="IPR013342">
    <property type="entry name" value="Mandelate_racemase_C"/>
</dbReference>
<dbReference type="Gene3D" id="3.30.390.10">
    <property type="entry name" value="Enolase-like, N-terminal domain"/>
    <property type="match status" value="1"/>
</dbReference>
<comment type="cofactor">
    <cofactor evidence="5 6">
        <name>Mg(2+)</name>
        <dbReference type="ChEBI" id="CHEBI:18420"/>
    </cofactor>
    <text evidence="5 6">Binds 1 Mg(2+) ion per subunit.</text>
</comment>
<dbReference type="SFLD" id="SFLDS00001">
    <property type="entry name" value="Enolase"/>
    <property type="match status" value="1"/>
</dbReference>
<dbReference type="GO" id="GO:0006518">
    <property type="term" value="P:peptide metabolic process"/>
    <property type="evidence" value="ECO:0007669"/>
    <property type="project" value="UniProtKB-ARBA"/>
</dbReference>
<keyword evidence="3 5" id="KW-0460">Magnesium</keyword>
<dbReference type="InterPro" id="IPR029065">
    <property type="entry name" value="Enolase_C-like"/>
</dbReference>
<evidence type="ECO:0000259" key="7">
    <source>
        <dbReference type="SMART" id="SM00922"/>
    </source>
</evidence>
<comment type="similarity">
    <text evidence="1 6">Belongs to the mandelate racemase/muconate lactonizing enzyme family.</text>
</comment>
<dbReference type="InterPro" id="IPR029017">
    <property type="entry name" value="Enolase-like_N"/>
</dbReference>
<dbReference type="SUPFAM" id="SSF54826">
    <property type="entry name" value="Enolase N-terminal domain-like"/>
    <property type="match status" value="1"/>
</dbReference>
<dbReference type="AlphaFoldDB" id="A0A517Z2D1"/>
<dbReference type="SUPFAM" id="SSF51604">
    <property type="entry name" value="Enolase C-terminal domain-like"/>
    <property type="match status" value="1"/>
</dbReference>
<evidence type="ECO:0000256" key="2">
    <source>
        <dbReference type="ARBA" id="ARBA00022723"/>
    </source>
</evidence>
<dbReference type="SFLD" id="SFLDG00180">
    <property type="entry name" value="muconate_cycloisomerase"/>
    <property type="match status" value="1"/>
</dbReference>
<dbReference type="Gene3D" id="3.20.20.120">
    <property type="entry name" value="Enolase-like C-terminal domain"/>
    <property type="match status" value="1"/>
</dbReference>
<accession>A0A517Z2D1</accession>